<dbReference type="InterPro" id="IPR036291">
    <property type="entry name" value="NAD(P)-bd_dom_sf"/>
</dbReference>
<feature type="domain" description="CoA-binding" evidence="1">
    <location>
        <begin position="10"/>
        <end position="103"/>
    </location>
</feature>
<dbReference type="AlphaFoldDB" id="A0A0C5JBX3"/>
<dbReference type="HOGENOM" id="CLU_112567_0_0_4"/>
<evidence type="ECO:0000313" key="3">
    <source>
        <dbReference type="Proteomes" id="UP000061603"/>
    </source>
</evidence>
<evidence type="ECO:0000259" key="1">
    <source>
        <dbReference type="SMART" id="SM00881"/>
    </source>
</evidence>
<gene>
    <name evidence="2" type="ORF">PG1C_02235</name>
</gene>
<accession>A0A0C5JBX3</accession>
<dbReference type="Gene3D" id="3.40.50.720">
    <property type="entry name" value="NAD(P)-binding Rossmann-like Domain"/>
    <property type="match status" value="1"/>
</dbReference>
<evidence type="ECO:0000313" key="2">
    <source>
        <dbReference type="EMBL" id="AJP49348.1"/>
    </source>
</evidence>
<dbReference type="EMBL" id="CP010554">
    <property type="protein sequence ID" value="AJP49348.1"/>
    <property type="molecule type" value="Genomic_DNA"/>
</dbReference>
<name>A0A0C5JBX3_9PROT</name>
<sequence length="143" mass="15678">MTDTQEITRWLTRTKVIAIVGLSPKTDRPSHAVAQFLLVRGYDIIPVNPACKEMLGRPCYPDLALIPRAVDMVDVFRKAEDVLPIAQEAIRIGAKCLWLQLGVINPQAVALAEAAGLAVVEDRCLKIEYTQRFGLQPVGGLSV</sequence>
<dbReference type="InterPro" id="IPR003781">
    <property type="entry name" value="CoA-bd"/>
</dbReference>
<dbReference type="SUPFAM" id="SSF51735">
    <property type="entry name" value="NAD(P)-binding Rossmann-fold domains"/>
    <property type="match status" value="1"/>
</dbReference>
<reference evidence="2 3" key="1">
    <citation type="journal article" date="2015" name="Genome Announc.">
        <title>Complete Genome Sequence of a Novel Bacterium within the Family Rhodocyclaceae That Degrades Polycyclic Aromatic Hydrocarbons.</title>
        <authorList>
            <person name="Singleton D.R."/>
            <person name="Dickey A.N."/>
            <person name="Scholl E.H."/>
            <person name="Wright F.A."/>
            <person name="Aitken M.D."/>
        </authorList>
    </citation>
    <scope>NUCLEOTIDE SEQUENCE [LARGE SCALE GENOMIC DNA]</scope>
    <source>
        <strain evidence="3">PG1-Ca6</strain>
    </source>
</reference>
<dbReference type="PANTHER" id="PTHR33303">
    <property type="entry name" value="CYTOPLASMIC PROTEIN-RELATED"/>
    <property type="match status" value="1"/>
</dbReference>
<dbReference type="Pfam" id="PF13380">
    <property type="entry name" value="CoA_binding_2"/>
    <property type="match status" value="1"/>
</dbReference>
<protein>
    <submittedName>
        <fullName evidence="2">CoA-binding protein</fullName>
    </submittedName>
</protein>
<proteinExistence type="predicted"/>
<keyword evidence="3" id="KW-1185">Reference proteome</keyword>
<dbReference type="PANTHER" id="PTHR33303:SF2">
    <property type="entry name" value="COA-BINDING DOMAIN-CONTAINING PROTEIN"/>
    <property type="match status" value="1"/>
</dbReference>
<organism evidence="2 3">
    <name type="scientific">Rugosibacter aromaticivorans</name>
    <dbReference type="NCBI Taxonomy" id="1565605"/>
    <lineage>
        <taxon>Bacteria</taxon>
        <taxon>Pseudomonadati</taxon>
        <taxon>Pseudomonadota</taxon>
        <taxon>Betaproteobacteria</taxon>
        <taxon>Nitrosomonadales</taxon>
        <taxon>Sterolibacteriaceae</taxon>
        <taxon>Rugosibacter</taxon>
    </lineage>
</organism>
<dbReference type="Proteomes" id="UP000061603">
    <property type="component" value="Chromosome"/>
</dbReference>
<dbReference type="STRING" id="1565605.PG1C_02235"/>
<dbReference type="SMART" id="SM00881">
    <property type="entry name" value="CoA_binding"/>
    <property type="match status" value="1"/>
</dbReference>
<dbReference type="KEGG" id="rbu:PG1C_02235"/>